<organism evidence="4 5">
    <name type="scientific">Clathrus columnatus</name>
    <dbReference type="NCBI Taxonomy" id="1419009"/>
    <lineage>
        <taxon>Eukaryota</taxon>
        <taxon>Fungi</taxon>
        <taxon>Dikarya</taxon>
        <taxon>Basidiomycota</taxon>
        <taxon>Agaricomycotina</taxon>
        <taxon>Agaricomycetes</taxon>
        <taxon>Phallomycetidae</taxon>
        <taxon>Phallales</taxon>
        <taxon>Clathraceae</taxon>
        <taxon>Clathrus</taxon>
    </lineage>
</organism>
<name>A0AAV5ALV4_9AGAM</name>
<evidence type="ECO:0000259" key="3">
    <source>
        <dbReference type="Pfam" id="PF03981"/>
    </source>
</evidence>
<gene>
    <name evidence="4" type="ORF">Clacol_008361</name>
</gene>
<evidence type="ECO:0000256" key="2">
    <source>
        <dbReference type="SAM" id="MobiDB-lite"/>
    </source>
</evidence>
<feature type="region of interest" description="Disordered" evidence="2">
    <location>
        <begin position="20"/>
        <end position="56"/>
    </location>
</feature>
<comment type="similarity">
    <text evidence="1">Belongs to the CBP3 family.</text>
</comment>
<dbReference type="PANTHER" id="PTHR12184:SF1">
    <property type="entry name" value="UBIQUINOL-CYTOCHROME-C REDUCTASE COMPLEX ASSEMBLY FACTOR 1"/>
    <property type="match status" value="1"/>
</dbReference>
<feature type="domain" description="Ubiquinol-cytochrome c chaperone" evidence="3">
    <location>
        <begin position="115"/>
        <end position="220"/>
    </location>
</feature>
<dbReference type="EMBL" id="BPWL01000009">
    <property type="protein sequence ID" value="GJJ14104.1"/>
    <property type="molecule type" value="Genomic_DNA"/>
</dbReference>
<dbReference type="Proteomes" id="UP001050691">
    <property type="component" value="Unassembled WGS sequence"/>
</dbReference>
<dbReference type="PANTHER" id="PTHR12184">
    <property type="entry name" value="UBIQUINOL-CYTOCHROME C REDUCTASE COMPLEX ASSEMBLY FACTOR 1 FAMILY MEMBER"/>
    <property type="match status" value="1"/>
</dbReference>
<keyword evidence="5" id="KW-1185">Reference proteome</keyword>
<accession>A0AAV5ALV4</accession>
<protein>
    <recommendedName>
        <fullName evidence="3">Ubiquinol-cytochrome c chaperone domain-containing protein</fullName>
    </recommendedName>
</protein>
<comment type="caution">
    <text evidence="4">The sequence shown here is derived from an EMBL/GenBank/DDBJ whole genome shotgun (WGS) entry which is preliminary data.</text>
</comment>
<dbReference type="AlphaFoldDB" id="A0AAV5ALV4"/>
<evidence type="ECO:0000256" key="1">
    <source>
        <dbReference type="ARBA" id="ARBA00006407"/>
    </source>
</evidence>
<evidence type="ECO:0000313" key="4">
    <source>
        <dbReference type="EMBL" id="GJJ14104.1"/>
    </source>
</evidence>
<dbReference type="InterPro" id="IPR021150">
    <property type="entry name" value="Ubiq_cyt_c_chap"/>
</dbReference>
<dbReference type="GO" id="GO:0034551">
    <property type="term" value="P:mitochondrial respiratory chain complex III assembly"/>
    <property type="evidence" value="ECO:0007669"/>
    <property type="project" value="TreeGrafter"/>
</dbReference>
<dbReference type="InterPro" id="IPR007129">
    <property type="entry name" value="Ubiqinol_cyt_c_chaperone_CPB3"/>
</dbReference>
<dbReference type="GO" id="GO:0005739">
    <property type="term" value="C:mitochondrion"/>
    <property type="evidence" value="ECO:0007669"/>
    <property type="project" value="TreeGrafter"/>
</dbReference>
<sequence length="344" mass="38171">MSDVITNVIVAKEVKDFINHTNESAGPSNKPVLPDQPFPSPYRHANSPPPTSRAGITNWILKSPTRTSIFLKIGYGSPKQVAGRRAQIIYTECSQVASGPESAFWYDVESSPLALSLPPTFQSWFTITNLHIWMATVRLRALPPSHGRAFVQALIDHFFFDVEDRLRAVLGKNAPERLVTRQMKILREQWNGLGISCDIAFIAGDKEMASTIWRNLLGARGARGIAYTDTPSLSHETQVNNIKTGINDPSTGGVVDFEGPTVDNYILYPQLMLLLTSYVRKEITRLENISDKVILGGEGRGLRELIQENPAEPQKLKLDEAFRFENIESAGKEIGVTINEGQVV</sequence>
<proteinExistence type="inferred from homology"/>
<dbReference type="Pfam" id="PF03981">
    <property type="entry name" value="Ubiq_cyt_C_chap"/>
    <property type="match status" value="1"/>
</dbReference>
<reference evidence="4" key="1">
    <citation type="submission" date="2021-10" db="EMBL/GenBank/DDBJ databases">
        <title>De novo Genome Assembly of Clathrus columnatus (Basidiomycota, Fungi) Using Illumina and Nanopore Sequence Data.</title>
        <authorList>
            <person name="Ogiso-Tanaka E."/>
            <person name="Itagaki H."/>
            <person name="Hosoya T."/>
            <person name="Hosaka K."/>
        </authorList>
    </citation>
    <scope>NUCLEOTIDE SEQUENCE</scope>
    <source>
        <strain evidence="4">MO-923</strain>
    </source>
</reference>
<evidence type="ECO:0000313" key="5">
    <source>
        <dbReference type="Proteomes" id="UP001050691"/>
    </source>
</evidence>